<gene>
    <name evidence="3" type="ORF">FB467_3598</name>
</gene>
<accession>A0A542YWF6</accession>
<organism evidence="3 4">
    <name type="scientific">Ornithinicoccus hortensis</name>
    <dbReference type="NCBI Taxonomy" id="82346"/>
    <lineage>
        <taxon>Bacteria</taxon>
        <taxon>Bacillati</taxon>
        <taxon>Actinomycetota</taxon>
        <taxon>Actinomycetes</taxon>
        <taxon>Micrococcales</taxon>
        <taxon>Intrasporangiaceae</taxon>
        <taxon>Ornithinicoccus</taxon>
    </lineage>
</organism>
<dbReference type="Pfam" id="PF02698">
    <property type="entry name" value="DUF218"/>
    <property type="match status" value="1"/>
</dbReference>
<dbReference type="InterPro" id="IPR051599">
    <property type="entry name" value="Cell_Envelope_Assoc"/>
</dbReference>
<dbReference type="Gene3D" id="3.40.50.620">
    <property type="entry name" value="HUPs"/>
    <property type="match status" value="1"/>
</dbReference>
<proteinExistence type="predicted"/>
<dbReference type="Proteomes" id="UP000319516">
    <property type="component" value="Unassembled WGS sequence"/>
</dbReference>
<feature type="domain" description="DUF218" evidence="2">
    <location>
        <begin position="158"/>
        <end position="304"/>
    </location>
</feature>
<keyword evidence="1" id="KW-0472">Membrane</keyword>
<feature type="transmembrane region" description="Helical" evidence="1">
    <location>
        <begin position="54"/>
        <end position="77"/>
    </location>
</feature>
<comment type="caution">
    <text evidence="3">The sequence shown here is derived from an EMBL/GenBank/DDBJ whole genome shotgun (WGS) entry which is preliminary data.</text>
</comment>
<feature type="transmembrane region" description="Helical" evidence="1">
    <location>
        <begin position="121"/>
        <end position="147"/>
    </location>
</feature>
<keyword evidence="1" id="KW-0812">Transmembrane</keyword>
<name>A0A542YWF6_9MICO</name>
<reference evidence="3 4" key="1">
    <citation type="submission" date="2019-06" db="EMBL/GenBank/DDBJ databases">
        <title>Sequencing the genomes of 1000 actinobacteria strains.</title>
        <authorList>
            <person name="Klenk H.-P."/>
        </authorList>
    </citation>
    <scope>NUCLEOTIDE SEQUENCE [LARGE SCALE GENOMIC DNA]</scope>
    <source>
        <strain evidence="3 4">DSM 12335</strain>
    </source>
</reference>
<feature type="transmembrane region" description="Helical" evidence="1">
    <location>
        <begin position="89"/>
        <end position="115"/>
    </location>
</feature>
<dbReference type="GO" id="GO:0000270">
    <property type="term" value="P:peptidoglycan metabolic process"/>
    <property type="evidence" value="ECO:0007669"/>
    <property type="project" value="TreeGrafter"/>
</dbReference>
<protein>
    <submittedName>
        <fullName evidence="3">Uncharacterized SAM-binding protein YcdF (DUF218 family)</fullName>
    </submittedName>
</protein>
<dbReference type="InterPro" id="IPR014729">
    <property type="entry name" value="Rossmann-like_a/b/a_fold"/>
</dbReference>
<feature type="transmembrane region" description="Helical" evidence="1">
    <location>
        <begin position="312"/>
        <end position="333"/>
    </location>
</feature>
<evidence type="ECO:0000313" key="4">
    <source>
        <dbReference type="Proteomes" id="UP000319516"/>
    </source>
</evidence>
<dbReference type="CDD" id="cd06259">
    <property type="entry name" value="YdcF-like"/>
    <property type="match status" value="1"/>
</dbReference>
<sequence length="334" mass="34745">MLVDAREPDLRRGLRQRGSDPRRLSSAVAVVGAVGYLVVSVVLTVVTLSPMVGGGLAVLLAVGLVVANLVLVGYLAYTGVVVVRREGHGLGNLLTLGALGGVAGLLLLLGLGIVLSWSWLVIPAVAGLAVSATFGLLLTAFVVYGAVYARQAPHPGMDAIVVLGSKVFGDRVPPLLAARIDRGLEILGSEQEAGRRPVLVLSGGQGSDEDAPEGAVMARYALREGADAELVRVEDRSRTTEENLTLSRDLLLGEGLGTSLVVTTNDFHAFRAAIIARELGLDAQVVGAPTARYYFPSAVLREFIAVLARSPIFHAAVAVVVALAAGALAWLVVR</sequence>
<keyword evidence="1" id="KW-1133">Transmembrane helix</keyword>
<dbReference type="GO" id="GO:0005886">
    <property type="term" value="C:plasma membrane"/>
    <property type="evidence" value="ECO:0007669"/>
    <property type="project" value="TreeGrafter"/>
</dbReference>
<evidence type="ECO:0000313" key="3">
    <source>
        <dbReference type="EMBL" id="TQL52412.1"/>
    </source>
</evidence>
<dbReference type="PANTHER" id="PTHR30336">
    <property type="entry name" value="INNER MEMBRANE PROTEIN, PROBABLE PERMEASE"/>
    <property type="match status" value="1"/>
</dbReference>
<dbReference type="GO" id="GO:0043164">
    <property type="term" value="P:Gram-negative-bacterium-type cell wall biogenesis"/>
    <property type="evidence" value="ECO:0007669"/>
    <property type="project" value="TreeGrafter"/>
</dbReference>
<dbReference type="EMBL" id="VFOP01000001">
    <property type="protein sequence ID" value="TQL52412.1"/>
    <property type="molecule type" value="Genomic_DNA"/>
</dbReference>
<evidence type="ECO:0000256" key="1">
    <source>
        <dbReference type="SAM" id="Phobius"/>
    </source>
</evidence>
<feature type="transmembrane region" description="Helical" evidence="1">
    <location>
        <begin position="24"/>
        <end position="48"/>
    </location>
</feature>
<dbReference type="PANTHER" id="PTHR30336:SF4">
    <property type="entry name" value="ENVELOPE BIOGENESIS FACTOR ELYC"/>
    <property type="match status" value="1"/>
</dbReference>
<keyword evidence="4" id="KW-1185">Reference proteome</keyword>
<evidence type="ECO:0000259" key="2">
    <source>
        <dbReference type="Pfam" id="PF02698"/>
    </source>
</evidence>
<dbReference type="InterPro" id="IPR003848">
    <property type="entry name" value="DUF218"/>
</dbReference>
<dbReference type="AlphaFoldDB" id="A0A542YWF6"/>